<comment type="caution">
    <text evidence="1">The sequence shown here is derived from an EMBL/GenBank/DDBJ whole genome shotgun (WGS) entry which is preliminary data.</text>
</comment>
<reference evidence="1" key="1">
    <citation type="submission" date="2019-08" db="EMBL/GenBank/DDBJ databases">
        <authorList>
            <person name="Kucharzyk K."/>
            <person name="Murdoch R.W."/>
            <person name="Higgins S."/>
            <person name="Loffler F."/>
        </authorList>
    </citation>
    <scope>NUCLEOTIDE SEQUENCE</scope>
</reference>
<sequence length="109" mass="12337">MKIRIHETDFEGNPVECTGEFFSGKTALDIVEQMKMNPFTGSLEPVVFMRQVLDVNGLRSCRLSEDEPENAAVEFLQRLTAAGFARYELEEHELDAGHPQPIGLRVEKK</sequence>
<name>A0A645J7R1_9ZZZZ</name>
<dbReference type="AlphaFoldDB" id="A0A645J7R1"/>
<organism evidence="1">
    <name type="scientific">bioreactor metagenome</name>
    <dbReference type="NCBI Taxonomy" id="1076179"/>
    <lineage>
        <taxon>unclassified sequences</taxon>
        <taxon>metagenomes</taxon>
        <taxon>ecological metagenomes</taxon>
    </lineage>
</organism>
<protein>
    <submittedName>
        <fullName evidence="1">Uncharacterized protein</fullName>
    </submittedName>
</protein>
<gene>
    <name evidence="1" type="ORF">SDC9_207197</name>
</gene>
<accession>A0A645J7R1</accession>
<dbReference type="EMBL" id="VSSQ01133542">
    <property type="protein sequence ID" value="MPN59476.1"/>
    <property type="molecule type" value="Genomic_DNA"/>
</dbReference>
<evidence type="ECO:0000313" key="1">
    <source>
        <dbReference type="EMBL" id="MPN59476.1"/>
    </source>
</evidence>
<proteinExistence type="predicted"/>